<dbReference type="PANTHER" id="PTHR38785:SF1">
    <property type="entry name" value="HOMOLOG OF VIRK"/>
    <property type="match status" value="1"/>
</dbReference>
<dbReference type="EMBL" id="LT906449">
    <property type="protein sequence ID" value="SNV04653.1"/>
    <property type="molecule type" value="Genomic_DNA"/>
</dbReference>
<dbReference type="Pfam" id="PF04393">
    <property type="entry name" value="DUF535"/>
    <property type="match status" value="1"/>
</dbReference>
<gene>
    <name evidence="1" type="ORF">SAMEA44541418_00468</name>
</gene>
<name>A0AAX2GY71_9FLAO</name>
<protein>
    <submittedName>
        <fullName evidence="1">Protein of uncharacterized function (DUF535)</fullName>
    </submittedName>
</protein>
<accession>A0AAX2GY71</accession>
<organism evidence="1 2">
    <name type="scientific">Capnocytophaga haemolytica</name>
    <dbReference type="NCBI Taxonomy" id="45243"/>
    <lineage>
        <taxon>Bacteria</taxon>
        <taxon>Pseudomonadati</taxon>
        <taxon>Bacteroidota</taxon>
        <taxon>Flavobacteriia</taxon>
        <taxon>Flavobacteriales</taxon>
        <taxon>Flavobacteriaceae</taxon>
        <taxon>Capnocytophaga</taxon>
    </lineage>
</organism>
<dbReference type="Proteomes" id="UP000215539">
    <property type="component" value="Chromosome 1"/>
</dbReference>
<evidence type="ECO:0000313" key="1">
    <source>
        <dbReference type="EMBL" id="SNV04653.1"/>
    </source>
</evidence>
<sequence length="315" mass="37291">MMTTREMIKISLDLTEKGFKGENPKYIAKQKKKILFHTLLSPSFAKKWFDIILSKEHNWITEHRPRLYFKPFRVYMSTRWRKQRRLEALESCYSFVKQHSFLFKVITTENPIKIAEFSLKNSENKGEVFIGYNERFRKEGEFSISVHCPPFEQAICELSFLIEEENTGEWVCRMGCVQGNKASETENSIKELQKQMYGLRPKAFMVFIMQEITKALGCSKLYGVSNKIQAHNKKHFIHIGFLHNLSFNYDALWREVDGKPSAEGWFLLPRELHRKDMSEIKSAKRNLYRNRYELLDSIARQIEDTFNEKNTNNLS</sequence>
<dbReference type="AlphaFoldDB" id="A0AAX2GY71"/>
<reference evidence="1 2" key="1">
    <citation type="submission" date="2017-06" db="EMBL/GenBank/DDBJ databases">
        <authorList>
            <consortium name="Pathogen Informatics"/>
        </authorList>
    </citation>
    <scope>NUCLEOTIDE SEQUENCE [LARGE SCALE GENOMIC DNA]</scope>
    <source>
        <strain evidence="1 2">NCTC12947</strain>
    </source>
</reference>
<proteinExistence type="predicted"/>
<dbReference type="GO" id="GO:0006974">
    <property type="term" value="P:DNA damage response"/>
    <property type="evidence" value="ECO:0007669"/>
    <property type="project" value="TreeGrafter"/>
</dbReference>
<dbReference type="PANTHER" id="PTHR38785">
    <property type="entry name" value="HOMOLOG OF VIRK"/>
    <property type="match status" value="1"/>
</dbReference>
<dbReference type="InterPro" id="IPR007488">
    <property type="entry name" value="DUF535"/>
</dbReference>
<dbReference type="RefSeq" id="WP_231909935.1">
    <property type="nucleotide sequence ID" value="NZ_CP014227.1"/>
</dbReference>
<evidence type="ECO:0000313" key="2">
    <source>
        <dbReference type="Proteomes" id="UP000215539"/>
    </source>
</evidence>